<dbReference type="Gene3D" id="3.40.50.300">
    <property type="entry name" value="P-loop containing nucleotide triphosphate hydrolases"/>
    <property type="match status" value="1"/>
</dbReference>
<dbReference type="PROSITE" id="PS00211">
    <property type="entry name" value="ABC_TRANSPORTER_1"/>
    <property type="match status" value="1"/>
</dbReference>
<keyword evidence="3" id="KW-0997">Cell inner membrane</keyword>
<evidence type="ECO:0000313" key="10">
    <source>
        <dbReference type="EMBL" id="TFW20663.1"/>
    </source>
</evidence>
<evidence type="ECO:0000256" key="6">
    <source>
        <dbReference type="ARBA" id="ARBA00022967"/>
    </source>
</evidence>
<dbReference type="GO" id="GO:0015417">
    <property type="term" value="F:ABC-type polyamine transporter activity"/>
    <property type="evidence" value="ECO:0007669"/>
    <property type="project" value="UniProtKB-EC"/>
</dbReference>
<dbReference type="InterPro" id="IPR050093">
    <property type="entry name" value="ABC_SmlMolc_Importer"/>
</dbReference>
<dbReference type="SMART" id="SM00382">
    <property type="entry name" value="AAA"/>
    <property type="match status" value="1"/>
</dbReference>
<dbReference type="InterPro" id="IPR008995">
    <property type="entry name" value="Mo/tungstate-bd_C_term_dom"/>
</dbReference>
<sequence>MTIERAAEPFLLIGNLVKEFDGVRAVNDVSVTINKGEIFALLGSSGCGKSTLLRMLAGFETPTSGSITLGGQDIIGVPPYQRPINMMFQSYALFPHLSVWDNIAFGLRRDGLPKAEIAARVEQMLKLVQLTEYAKRKPHQLSGGQQQRVALARSLAKRPQLLLLDEPLGALDKKLRERTQMELVGIIEEVGVTCVMVTHDQDEAMSMATRIAVMSAGRILQVGAPDEIYETPNCRFVADFIGSVNLFNGRVTEDEADHVIIDTPEGKHYVTHGITGTPGMAVSVAVRPEKIVLQAEAPSQEQRAKAAEHGYNCVQGVVTGIAYFGNETSYHLTLDSGMVLKVSRTNAARHDESALKREQRVYAWWDGADVVVLTS</sequence>
<dbReference type="GO" id="GO:0043190">
    <property type="term" value="C:ATP-binding cassette (ABC) transporter complex"/>
    <property type="evidence" value="ECO:0007669"/>
    <property type="project" value="InterPro"/>
</dbReference>
<dbReference type="InterPro" id="IPR013611">
    <property type="entry name" value="Transp-assoc_OB_typ2"/>
</dbReference>
<evidence type="ECO:0000259" key="9">
    <source>
        <dbReference type="PROSITE" id="PS50893"/>
    </source>
</evidence>
<dbReference type="Pfam" id="PF00005">
    <property type="entry name" value="ABC_tran"/>
    <property type="match status" value="1"/>
</dbReference>
<keyword evidence="1 8" id="KW-0813">Transport</keyword>
<evidence type="ECO:0000256" key="3">
    <source>
        <dbReference type="ARBA" id="ARBA00022519"/>
    </source>
</evidence>
<name>A0A4Y9SDC0_9BURK</name>
<dbReference type="PROSITE" id="PS50893">
    <property type="entry name" value="ABC_TRANSPORTER_2"/>
    <property type="match status" value="1"/>
</dbReference>
<evidence type="ECO:0000313" key="11">
    <source>
        <dbReference type="Proteomes" id="UP000297729"/>
    </source>
</evidence>
<comment type="subunit">
    <text evidence="8">The complex is composed of two ATP-binding proteins (PotA), two transmembrane proteins (PotB and PotC) and a solute-binding protein (PotD).</text>
</comment>
<dbReference type="GO" id="GO:0016887">
    <property type="term" value="F:ATP hydrolysis activity"/>
    <property type="evidence" value="ECO:0007669"/>
    <property type="project" value="InterPro"/>
</dbReference>
<keyword evidence="2 8" id="KW-1003">Cell membrane</keyword>
<dbReference type="EC" id="7.6.2.11" evidence="8"/>
<dbReference type="PANTHER" id="PTHR42781">
    <property type="entry name" value="SPERMIDINE/PUTRESCINE IMPORT ATP-BINDING PROTEIN POTA"/>
    <property type="match status" value="1"/>
</dbReference>
<keyword evidence="7 8" id="KW-0472">Membrane</keyword>
<dbReference type="InterPro" id="IPR003593">
    <property type="entry name" value="AAA+_ATPase"/>
</dbReference>
<keyword evidence="10" id="KW-0378">Hydrolase</keyword>
<dbReference type="OrthoDB" id="5298774at2"/>
<accession>A0A4Y9SDC0</accession>
<dbReference type="Proteomes" id="UP000297729">
    <property type="component" value="Unassembled WGS sequence"/>
</dbReference>
<evidence type="ECO:0000256" key="1">
    <source>
        <dbReference type="ARBA" id="ARBA00022448"/>
    </source>
</evidence>
<dbReference type="AlphaFoldDB" id="A0A4Y9SDC0"/>
<dbReference type="FunFam" id="3.40.50.300:FF:000133">
    <property type="entry name" value="Spermidine/putrescine import ATP-binding protein PotA"/>
    <property type="match status" value="1"/>
</dbReference>
<dbReference type="InterPro" id="IPR003439">
    <property type="entry name" value="ABC_transporter-like_ATP-bd"/>
</dbReference>
<dbReference type="InterPro" id="IPR005893">
    <property type="entry name" value="PotA-like"/>
</dbReference>
<keyword evidence="6 8" id="KW-1278">Translocase</keyword>
<comment type="caution">
    <text evidence="10">The sequence shown here is derived from an EMBL/GenBank/DDBJ whole genome shotgun (WGS) entry which is preliminary data.</text>
</comment>
<dbReference type="InterPro" id="IPR017871">
    <property type="entry name" value="ABC_transporter-like_CS"/>
</dbReference>
<dbReference type="RefSeq" id="WP_135202231.1">
    <property type="nucleotide sequence ID" value="NZ_SPVG01000146.1"/>
</dbReference>
<dbReference type="GO" id="GO:0005524">
    <property type="term" value="F:ATP binding"/>
    <property type="evidence" value="ECO:0007669"/>
    <property type="project" value="UniProtKB-KW"/>
</dbReference>
<dbReference type="NCBIfam" id="TIGR01187">
    <property type="entry name" value="potA"/>
    <property type="match status" value="1"/>
</dbReference>
<dbReference type="SUPFAM" id="SSF50331">
    <property type="entry name" value="MOP-like"/>
    <property type="match status" value="1"/>
</dbReference>
<gene>
    <name evidence="8 10" type="primary">potA</name>
    <name evidence="10" type="ORF">E4L98_14325</name>
</gene>
<evidence type="ECO:0000256" key="7">
    <source>
        <dbReference type="ARBA" id="ARBA00023136"/>
    </source>
</evidence>
<keyword evidence="4 8" id="KW-0547">Nucleotide-binding</keyword>
<proteinExistence type="inferred from homology"/>
<comment type="function">
    <text evidence="8">Part of the ABC transporter complex PotABCD involved in spermidine/putrescine import. Responsible for energy coupling to the transport system.</text>
</comment>
<organism evidence="10 11">
    <name type="scientific">Duganella callida</name>
    <dbReference type="NCBI Taxonomy" id="2561932"/>
    <lineage>
        <taxon>Bacteria</taxon>
        <taxon>Pseudomonadati</taxon>
        <taxon>Pseudomonadota</taxon>
        <taxon>Betaproteobacteria</taxon>
        <taxon>Burkholderiales</taxon>
        <taxon>Oxalobacteraceae</taxon>
        <taxon>Telluria group</taxon>
        <taxon>Duganella</taxon>
    </lineage>
</organism>
<dbReference type="GO" id="GO:0015847">
    <property type="term" value="P:putrescine transport"/>
    <property type="evidence" value="ECO:0007669"/>
    <property type="project" value="UniProtKB-ARBA"/>
</dbReference>
<dbReference type="SUPFAM" id="SSF52540">
    <property type="entry name" value="P-loop containing nucleoside triphosphate hydrolases"/>
    <property type="match status" value="1"/>
</dbReference>
<dbReference type="Gene3D" id="2.40.50.100">
    <property type="match status" value="1"/>
</dbReference>
<evidence type="ECO:0000256" key="5">
    <source>
        <dbReference type="ARBA" id="ARBA00022840"/>
    </source>
</evidence>
<feature type="domain" description="ABC transporter" evidence="9">
    <location>
        <begin position="11"/>
        <end position="241"/>
    </location>
</feature>
<keyword evidence="11" id="KW-1185">Reference proteome</keyword>
<dbReference type="Pfam" id="PF08402">
    <property type="entry name" value="TOBE_2"/>
    <property type="match status" value="1"/>
</dbReference>
<dbReference type="PANTHER" id="PTHR42781:SF5">
    <property type="entry name" value="PUTRESCINE TRANSPORT ATP-BINDING PROTEIN POTG"/>
    <property type="match status" value="1"/>
</dbReference>
<dbReference type="EMBL" id="SPVG01000146">
    <property type="protein sequence ID" value="TFW20663.1"/>
    <property type="molecule type" value="Genomic_DNA"/>
</dbReference>
<evidence type="ECO:0000256" key="4">
    <source>
        <dbReference type="ARBA" id="ARBA00022741"/>
    </source>
</evidence>
<comment type="similarity">
    <text evidence="8">Belongs to the ABC transporter superfamily. Spermidine/putrescine importer (TC 3.A.1.11.1) family.</text>
</comment>
<protein>
    <recommendedName>
        <fullName evidence="8">Spermidine/putrescine import ATP-binding protein PotA</fullName>
        <ecNumber evidence="8">7.6.2.11</ecNumber>
    </recommendedName>
</protein>
<keyword evidence="5 8" id="KW-0067">ATP-binding</keyword>
<evidence type="ECO:0000256" key="8">
    <source>
        <dbReference type="RuleBase" id="RU364083"/>
    </source>
</evidence>
<dbReference type="InterPro" id="IPR027417">
    <property type="entry name" value="P-loop_NTPase"/>
</dbReference>
<evidence type="ECO:0000256" key="2">
    <source>
        <dbReference type="ARBA" id="ARBA00022475"/>
    </source>
</evidence>
<reference evidence="10 11" key="1">
    <citation type="submission" date="2019-03" db="EMBL/GenBank/DDBJ databases">
        <title>Draft Genome Sequence of Duganella callidus sp. nov., a Novel Duganella Species Isolated from Cultivated Soil.</title>
        <authorList>
            <person name="Raths R."/>
            <person name="Peta V."/>
            <person name="Bucking H."/>
        </authorList>
    </citation>
    <scope>NUCLEOTIDE SEQUENCE [LARGE SCALE GENOMIC DNA]</scope>
    <source>
        <strain evidence="10 11">DN04</strain>
    </source>
</reference>
<comment type="catalytic activity">
    <reaction evidence="8">
        <text>ATP + H2O + polyamine-[polyamine-binding protein]Side 1 = ADP + phosphate + polyamineSide 2 + [polyamine-binding protein]Side 1.</text>
        <dbReference type="EC" id="7.6.2.11"/>
    </reaction>
</comment>